<dbReference type="InterPro" id="IPR008972">
    <property type="entry name" value="Cupredoxin"/>
</dbReference>
<dbReference type="InterPro" id="IPR034242">
    <property type="entry name" value="MauL"/>
</dbReference>
<gene>
    <name evidence="1" type="ORF">LCGC14_1392050</name>
</gene>
<dbReference type="Gene3D" id="2.60.40.420">
    <property type="entry name" value="Cupredoxins - blue copper proteins"/>
    <property type="match status" value="1"/>
</dbReference>
<evidence type="ECO:0008006" key="2">
    <source>
        <dbReference type="Google" id="ProtNLM"/>
    </source>
</evidence>
<organism evidence="1">
    <name type="scientific">marine sediment metagenome</name>
    <dbReference type="NCBI Taxonomy" id="412755"/>
    <lineage>
        <taxon>unclassified sequences</taxon>
        <taxon>metagenomes</taxon>
        <taxon>ecological metagenomes</taxon>
    </lineage>
</organism>
<dbReference type="AlphaFoldDB" id="A0A0F9JZX3"/>
<dbReference type="CDD" id="cd04221">
    <property type="entry name" value="MauL"/>
    <property type="match status" value="1"/>
</dbReference>
<evidence type="ECO:0000313" key="1">
    <source>
        <dbReference type="EMBL" id="KKM75258.1"/>
    </source>
</evidence>
<dbReference type="EMBL" id="LAZR01009009">
    <property type="protein sequence ID" value="KKM75258.1"/>
    <property type="molecule type" value="Genomic_DNA"/>
</dbReference>
<proteinExistence type="predicted"/>
<comment type="caution">
    <text evidence="1">The sequence shown here is derived from an EMBL/GenBank/DDBJ whole genome shotgun (WGS) entry which is preliminary data.</text>
</comment>
<dbReference type="SUPFAM" id="SSF49503">
    <property type="entry name" value="Cupredoxins"/>
    <property type="match status" value="1"/>
</dbReference>
<protein>
    <recommendedName>
        <fullName evidence="2">Methylamine utilization protein</fullName>
    </recommendedName>
</protein>
<accession>A0A0F9JZX3</accession>
<reference evidence="1" key="1">
    <citation type="journal article" date="2015" name="Nature">
        <title>Complex archaea that bridge the gap between prokaryotes and eukaryotes.</title>
        <authorList>
            <person name="Spang A."/>
            <person name="Saw J.H."/>
            <person name="Jorgensen S.L."/>
            <person name="Zaremba-Niedzwiedzka K."/>
            <person name="Martijn J."/>
            <person name="Lind A.E."/>
            <person name="van Eijk R."/>
            <person name="Schleper C."/>
            <person name="Guy L."/>
            <person name="Ettema T.J."/>
        </authorList>
    </citation>
    <scope>NUCLEOTIDE SEQUENCE</scope>
</reference>
<sequence>MTRIKLEHIYIICILSILSLTTAKADTTYQFHVTNQEGVPLSDVVIEPIFQSTSTTQNSIHKLASIDQIDKQFKPRQIVIQKGQLVEFPNSDNIRHHVYSFSKAHVFELKLYANKPKSPILFEHAGVVVLGCNIHDSMIGYIYVADSNDAVQSDASGQATLSVESNVSQIRVWHSNQAVSAEIQNIIDINSLTNANDKGLEITIETIKPAARNSFEDVFDVDLSN</sequence>
<name>A0A0F9JZX3_9ZZZZ</name>